<feature type="region of interest" description="Disordered" evidence="5">
    <location>
        <begin position="711"/>
        <end position="736"/>
    </location>
</feature>
<evidence type="ECO:0000256" key="5">
    <source>
        <dbReference type="SAM" id="MobiDB-lite"/>
    </source>
</evidence>
<evidence type="ECO:0000256" key="2">
    <source>
        <dbReference type="ARBA" id="ARBA00022448"/>
    </source>
</evidence>
<feature type="compositionally biased region" description="Polar residues" evidence="5">
    <location>
        <begin position="724"/>
        <end position="733"/>
    </location>
</feature>
<dbReference type="InterPro" id="IPR050840">
    <property type="entry name" value="Adaptor_Complx_Large_Subunit"/>
</dbReference>
<feature type="compositionally biased region" description="Low complexity" evidence="5">
    <location>
        <begin position="627"/>
        <end position="643"/>
    </location>
</feature>
<evidence type="ECO:0000256" key="4">
    <source>
        <dbReference type="ARBA" id="ARBA00023136"/>
    </source>
</evidence>
<dbReference type="PANTHER" id="PTHR22780">
    <property type="entry name" value="ADAPTIN, ALPHA/GAMMA/EPSILON"/>
    <property type="match status" value="1"/>
</dbReference>
<proteinExistence type="predicted"/>
<organism evidence="7 8">
    <name type="scientific">Obba rivulosa</name>
    <dbReference type="NCBI Taxonomy" id="1052685"/>
    <lineage>
        <taxon>Eukaryota</taxon>
        <taxon>Fungi</taxon>
        <taxon>Dikarya</taxon>
        <taxon>Basidiomycota</taxon>
        <taxon>Agaricomycotina</taxon>
        <taxon>Agaricomycetes</taxon>
        <taxon>Polyporales</taxon>
        <taxon>Gelatoporiaceae</taxon>
        <taxon>Obba</taxon>
    </lineage>
</organism>
<evidence type="ECO:0000256" key="1">
    <source>
        <dbReference type="ARBA" id="ARBA00004308"/>
    </source>
</evidence>
<dbReference type="GO" id="GO:0016192">
    <property type="term" value="P:vesicle-mediated transport"/>
    <property type="evidence" value="ECO:0007669"/>
    <property type="project" value="InterPro"/>
</dbReference>
<dbReference type="InterPro" id="IPR002553">
    <property type="entry name" value="Clathrin/coatomer_adapt-like_N"/>
</dbReference>
<name>A0A8E2DPK1_9APHY</name>
<keyword evidence="8" id="KW-1185">Reference proteome</keyword>
<dbReference type="EMBL" id="KV722355">
    <property type="protein sequence ID" value="OCH93386.1"/>
    <property type="molecule type" value="Genomic_DNA"/>
</dbReference>
<reference evidence="7 8" key="1">
    <citation type="submission" date="2016-07" db="EMBL/GenBank/DDBJ databases">
        <title>Draft genome of the white-rot fungus Obba rivulosa 3A-2.</title>
        <authorList>
            <consortium name="DOE Joint Genome Institute"/>
            <person name="Miettinen O."/>
            <person name="Riley R."/>
            <person name="Acob R."/>
            <person name="Barry K."/>
            <person name="Cullen D."/>
            <person name="De Vries R."/>
            <person name="Hainaut M."/>
            <person name="Hatakka A."/>
            <person name="Henrissat B."/>
            <person name="Hilden K."/>
            <person name="Kuo R."/>
            <person name="Labutti K."/>
            <person name="Lipzen A."/>
            <person name="Makela M.R."/>
            <person name="Sandor L."/>
            <person name="Spatafora J.W."/>
            <person name="Grigoriev I.V."/>
            <person name="Hibbett D.S."/>
        </authorList>
    </citation>
    <scope>NUCLEOTIDE SEQUENCE [LARGE SCALE GENOMIC DNA]</scope>
    <source>
        <strain evidence="7 8">3A-2</strain>
    </source>
</reference>
<gene>
    <name evidence="7" type="ORF">OBBRIDRAFT_811127</name>
</gene>
<dbReference type="InterPro" id="IPR011989">
    <property type="entry name" value="ARM-like"/>
</dbReference>
<accession>A0A8E2DPK1</accession>
<dbReference type="GO" id="GO:0030117">
    <property type="term" value="C:membrane coat"/>
    <property type="evidence" value="ECO:0007669"/>
    <property type="project" value="InterPro"/>
</dbReference>
<evidence type="ECO:0000313" key="7">
    <source>
        <dbReference type="EMBL" id="OCH93386.1"/>
    </source>
</evidence>
<evidence type="ECO:0000313" key="8">
    <source>
        <dbReference type="Proteomes" id="UP000250043"/>
    </source>
</evidence>
<dbReference type="GO" id="GO:0006886">
    <property type="term" value="P:intracellular protein transport"/>
    <property type="evidence" value="ECO:0007669"/>
    <property type="project" value="InterPro"/>
</dbReference>
<protein>
    <submittedName>
        <fullName evidence="7">ARM repeat-containing protein</fullName>
    </submittedName>
</protein>
<sequence>MDVPFSASGAMSRAQYALVRKVESASSPQLADQLLLVEIDAIRERLSASALSLAQCKECLIMLLYCSMSVSSGTGADLEFALPHAVNLAEAGKTIQDKRTGYLFCIEAMPPEHELQLMLVNTLRKDLESPSIPRICLALDTLIQLAFSDVIPAIQARLFELLSHTSPYVRRRSLLAFKTLSAHEPDILKEIVDKTVKRLSDPDPSVVSAALAVSMIIAERGFSDKAAFKSKVSIVLKSAWQAPPSTVKNGLLLKVLNALRGVQMSADDLRLVLEIVRSSSQAGRLNYSLLYQSFLAVRSSTPKSVVQAQNGSGIQLIRSISHLLTSEDPNTIYAFISCLECIEACLWAGTTPEIPVVLEEWEVERVMKVLDSDDRAIRMKTLRILQRVDPGIVETYYTQMLNGDTASAVHDSDEITRRLFEIADVVSGEDGETYVRYMKNILQALEDTGPLEKRQVLAVAMEDILLHVRSAPPSFRDGYMGAMSATLVEPQSEIGPSLMVIICALISEYLATCPIAPVKILDALSERIATYSASIQDACLLCMIRASADCNEVPAEILERIRNLHEHSGRHIRRRCDQFLHFGRAVEALRHVLGKVHSYALPDVLAALEAHEVGSASLALRSPPLKPVQSPESSSSRNSPTPSKLRYDAYEPPKPVHRLRRLSSSSRNSDDGSSRFIGQPHHSEDPLARTLTPGDLALAAGQRDLQPLAKVSTRDRSDWGPAFPSTQPLSAAQSADKDELASRVDLITLDSPFIAEPSVSLVGALNPKPDFEITWNSLESFNSRGWSEATVEIVLGRLQGSQWQPRVIPADHTPFQGTQTDQGTDVQNLASTEAVALLRLKQSEDGCLWRLRCADEGLGASIKVLLAEI</sequence>
<evidence type="ECO:0000256" key="3">
    <source>
        <dbReference type="ARBA" id="ARBA00022927"/>
    </source>
</evidence>
<dbReference type="OrthoDB" id="29308at2759"/>
<dbReference type="SUPFAM" id="SSF48371">
    <property type="entry name" value="ARM repeat"/>
    <property type="match status" value="1"/>
</dbReference>
<dbReference type="Pfam" id="PF01602">
    <property type="entry name" value="Adaptin_N"/>
    <property type="match status" value="1"/>
</dbReference>
<feature type="region of interest" description="Disordered" evidence="5">
    <location>
        <begin position="621"/>
        <end position="689"/>
    </location>
</feature>
<dbReference type="GO" id="GO:0012505">
    <property type="term" value="C:endomembrane system"/>
    <property type="evidence" value="ECO:0007669"/>
    <property type="project" value="UniProtKB-SubCell"/>
</dbReference>
<keyword evidence="3" id="KW-0653">Protein transport</keyword>
<dbReference type="InterPro" id="IPR016024">
    <property type="entry name" value="ARM-type_fold"/>
</dbReference>
<dbReference type="AlphaFoldDB" id="A0A8E2DPK1"/>
<keyword evidence="2" id="KW-0813">Transport</keyword>
<dbReference type="Gene3D" id="1.25.10.10">
    <property type="entry name" value="Leucine-rich Repeat Variant"/>
    <property type="match status" value="1"/>
</dbReference>
<keyword evidence="4" id="KW-0472">Membrane</keyword>
<dbReference type="Proteomes" id="UP000250043">
    <property type="component" value="Unassembled WGS sequence"/>
</dbReference>
<evidence type="ECO:0000259" key="6">
    <source>
        <dbReference type="Pfam" id="PF01602"/>
    </source>
</evidence>
<comment type="subcellular location">
    <subcellularLocation>
        <location evidence="1">Endomembrane system</location>
    </subcellularLocation>
</comment>
<feature type="domain" description="Clathrin/coatomer adaptor adaptin-like N-terminal" evidence="6">
    <location>
        <begin position="53"/>
        <end position="385"/>
    </location>
</feature>